<dbReference type="EC" id="5.6.2.3" evidence="9"/>
<gene>
    <name evidence="12" type="ORF">MCOR_22474</name>
</gene>
<feature type="domain" description="DNA helicase Pif1-like DEAD-box helicase" evidence="10">
    <location>
        <begin position="5"/>
        <end position="154"/>
    </location>
</feature>
<keyword evidence="4 9" id="KW-0347">Helicase</keyword>
<evidence type="ECO:0000259" key="10">
    <source>
        <dbReference type="Pfam" id="PF05970"/>
    </source>
</evidence>
<protein>
    <recommendedName>
        <fullName evidence="9">ATP-dependent DNA helicase</fullName>
        <ecNumber evidence="9">5.6.2.3</ecNumber>
    </recommendedName>
</protein>
<comment type="similarity">
    <text evidence="9">Belongs to the helicase family.</text>
</comment>
<dbReference type="Pfam" id="PF05970">
    <property type="entry name" value="PIF1"/>
    <property type="match status" value="1"/>
</dbReference>
<comment type="cofactor">
    <cofactor evidence="9">
        <name>Mg(2+)</name>
        <dbReference type="ChEBI" id="CHEBI:18420"/>
    </cofactor>
</comment>
<dbReference type="InterPro" id="IPR049163">
    <property type="entry name" value="Pif1-like_2B_dom"/>
</dbReference>
<keyword evidence="8" id="KW-0413">Isomerase</keyword>
<dbReference type="GO" id="GO:0006310">
    <property type="term" value="P:DNA recombination"/>
    <property type="evidence" value="ECO:0007669"/>
    <property type="project" value="UniProtKB-KW"/>
</dbReference>
<reference evidence="12 13" key="1">
    <citation type="submission" date="2020-06" db="EMBL/GenBank/DDBJ databases">
        <authorList>
            <person name="Li R."/>
            <person name="Bekaert M."/>
        </authorList>
    </citation>
    <scope>NUCLEOTIDE SEQUENCE [LARGE SCALE GENOMIC DNA]</scope>
    <source>
        <strain evidence="13">wild</strain>
    </source>
</reference>
<name>A0A6J8BT69_MYTCO</name>
<accession>A0A6J8BT69</accession>
<keyword evidence="7 9" id="KW-0234">DNA repair</keyword>
<evidence type="ECO:0000256" key="9">
    <source>
        <dbReference type="RuleBase" id="RU363044"/>
    </source>
</evidence>
<comment type="catalytic activity">
    <reaction evidence="9">
        <text>ATP + H2O = ADP + phosphate + H(+)</text>
        <dbReference type="Rhea" id="RHEA:13065"/>
        <dbReference type="ChEBI" id="CHEBI:15377"/>
        <dbReference type="ChEBI" id="CHEBI:15378"/>
        <dbReference type="ChEBI" id="CHEBI:30616"/>
        <dbReference type="ChEBI" id="CHEBI:43474"/>
        <dbReference type="ChEBI" id="CHEBI:456216"/>
        <dbReference type="EC" id="5.6.2.3"/>
    </reaction>
</comment>
<keyword evidence="3 9" id="KW-0378">Hydrolase</keyword>
<dbReference type="GO" id="GO:0005524">
    <property type="term" value="F:ATP binding"/>
    <property type="evidence" value="ECO:0007669"/>
    <property type="project" value="UniProtKB-KW"/>
</dbReference>
<evidence type="ECO:0000256" key="2">
    <source>
        <dbReference type="ARBA" id="ARBA00022763"/>
    </source>
</evidence>
<evidence type="ECO:0000256" key="5">
    <source>
        <dbReference type="ARBA" id="ARBA00022840"/>
    </source>
</evidence>
<feature type="domain" description="DNA helicase Pif1-like 2B" evidence="11">
    <location>
        <begin position="225"/>
        <end position="264"/>
    </location>
</feature>
<dbReference type="EMBL" id="CACVKT020003965">
    <property type="protein sequence ID" value="CAC5387103.1"/>
    <property type="molecule type" value="Genomic_DNA"/>
</dbReference>
<dbReference type="Proteomes" id="UP000507470">
    <property type="component" value="Unassembled WGS sequence"/>
</dbReference>
<evidence type="ECO:0000259" key="11">
    <source>
        <dbReference type="Pfam" id="PF21530"/>
    </source>
</evidence>
<proteinExistence type="inferred from homology"/>
<dbReference type="InterPro" id="IPR010285">
    <property type="entry name" value="DNA_helicase_pif1-like_DEAD"/>
</dbReference>
<dbReference type="InterPro" id="IPR027417">
    <property type="entry name" value="P-loop_NTPase"/>
</dbReference>
<keyword evidence="9" id="KW-0233">DNA recombination</keyword>
<dbReference type="Pfam" id="PF21530">
    <property type="entry name" value="Pif1_2B_dom"/>
    <property type="match status" value="1"/>
</dbReference>
<evidence type="ECO:0000256" key="7">
    <source>
        <dbReference type="ARBA" id="ARBA00023204"/>
    </source>
</evidence>
<dbReference type="InterPro" id="IPR051055">
    <property type="entry name" value="PIF1_helicase"/>
</dbReference>
<dbReference type="GO" id="GO:0006281">
    <property type="term" value="P:DNA repair"/>
    <property type="evidence" value="ECO:0007669"/>
    <property type="project" value="UniProtKB-KW"/>
</dbReference>
<evidence type="ECO:0000256" key="4">
    <source>
        <dbReference type="ARBA" id="ARBA00022806"/>
    </source>
</evidence>
<evidence type="ECO:0000313" key="12">
    <source>
        <dbReference type="EMBL" id="CAC5387103.1"/>
    </source>
</evidence>
<dbReference type="GO" id="GO:0043139">
    <property type="term" value="F:5'-3' DNA helicase activity"/>
    <property type="evidence" value="ECO:0007669"/>
    <property type="project" value="UniProtKB-EC"/>
</dbReference>
<evidence type="ECO:0000256" key="6">
    <source>
        <dbReference type="ARBA" id="ARBA00023125"/>
    </source>
</evidence>
<dbReference type="GO" id="GO:0000723">
    <property type="term" value="P:telomere maintenance"/>
    <property type="evidence" value="ECO:0007669"/>
    <property type="project" value="InterPro"/>
</dbReference>
<evidence type="ECO:0000256" key="3">
    <source>
        <dbReference type="ARBA" id="ARBA00022801"/>
    </source>
</evidence>
<dbReference type="PANTHER" id="PTHR47642">
    <property type="entry name" value="ATP-DEPENDENT DNA HELICASE"/>
    <property type="match status" value="1"/>
</dbReference>
<evidence type="ECO:0000256" key="8">
    <source>
        <dbReference type="ARBA" id="ARBA00023235"/>
    </source>
</evidence>
<keyword evidence="13" id="KW-1185">Reference proteome</keyword>
<evidence type="ECO:0000313" key="13">
    <source>
        <dbReference type="Proteomes" id="UP000507470"/>
    </source>
</evidence>
<sequence length="722" mass="82072">MKLKHHKRVAVTATTGMASTQLGFEATTLHHWSGILDGRYIIDQMKELYDHDDRFAAAKLRIQQTECLMIDEISMLSRKILELLESVCRHVRRNENMFGGIQVIVCGDFKQLPPVPNHRLQDDGCYCLESDVFKNAFVHHINLTKVIRQNEADLIKAVHELCDGSPSEETVALLKSLDRPLPDNTKITSLYGTNFDVNFINHEKLEDLAGEEFVFKAKDEGPQNLLASTNAAKTLVLKMGSPIILIRNISEGLFNGARGMVHSLKKDSPPVININGKIITIPTYKFDVFDMQKNKVLASRMQYPIMLAFAMTVHRAQGQTLQYVDVDCYSFFAAGQMGVAVGRVETKAEPLDDLSCCKTNTTTKLSSIVLPSTSDFIDDIPEDSDNENDDEIDLDLPTLQNPYEIQDFLLANENSSFLSVVSADFYTTPAFLSHVNFLYFKVNELTLNPFTKSTTQQWNSTYADLNTFLTSNEHSRSCQKLFKVHNLNKQQNKLSTKLMFWLFDKHVEMKAKNIVSSQLELMETREKQPVKHSSAGEAKIRYLAGACCNKISSRLRNSVLRKIGQTSKKSKIARTLDYKKNAMLKIFRIEESEAPHNSSMSEIENKQGASRGLTIVNDDVFNFFIKLNAVVQHNCTFEHFHIHAHKTFHFCRNSIDSDIELLDCWINLFGEIVDDNVEHEIFLVLIMELFKDITEHFVRIAFVDALKSFKASVPRKKKSSQK</sequence>
<dbReference type="OrthoDB" id="6132017at2759"/>
<keyword evidence="5 9" id="KW-0067">ATP-binding</keyword>
<dbReference type="SUPFAM" id="SSF52540">
    <property type="entry name" value="P-loop containing nucleoside triphosphate hydrolases"/>
    <property type="match status" value="2"/>
</dbReference>
<keyword evidence="6" id="KW-0238">DNA-binding</keyword>
<evidence type="ECO:0000256" key="1">
    <source>
        <dbReference type="ARBA" id="ARBA00022741"/>
    </source>
</evidence>
<keyword evidence="2 9" id="KW-0227">DNA damage</keyword>
<keyword evidence="1 9" id="KW-0547">Nucleotide-binding</keyword>
<dbReference type="GO" id="GO:0016787">
    <property type="term" value="F:hydrolase activity"/>
    <property type="evidence" value="ECO:0007669"/>
    <property type="project" value="UniProtKB-KW"/>
</dbReference>
<organism evidence="12 13">
    <name type="scientific">Mytilus coruscus</name>
    <name type="common">Sea mussel</name>
    <dbReference type="NCBI Taxonomy" id="42192"/>
    <lineage>
        <taxon>Eukaryota</taxon>
        <taxon>Metazoa</taxon>
        <taxon>Spiralia</taxon>
        <taxon>Lophotrochozoa</taxon>
        <taxon>Mollusca</taxon>
        <taxon>Bivalvia</taxon>
        <taxon>Autobranchia</taxon>
        <taxon>Pteriomorphia</taxon>
        <taxon>Mytilida</taxon>
        <taxon>Mytiloidea</taxon>
        <taxon>Mytilidae</taxon>
        <taxon>Mytilinae</taxon>
        <taxon>Mytilus</taxon>
    </lineage>
</organism>
<dbReference type="AlphaFoldDB" id="A0A6J8BT69"/>
<dbReference type="Gene3D" id="3.40.50.300">
    <property type="entry name" value="P-loop containing nucleotide triphosphate hydrolases"/>
    <property type="match status" value="1"/>
</dbReference>
<dbReference type="PANTHER" id="PTHR47642:SF5">
    <property type="entry name" value="ATP-DEPENDENT DNA HELICASE"/>
    <property type="match status" value="1"/>
</dbReference>